<dbReference type="Pfam" id="PF00990">
    <property type="entry name" value="GGDEF"/>
    <property type="match status" value="1"/>
</dbReference>
<gene>
    <name evidence="6" type="ORF">NUH88_14325</name>
</gene>
<dbReference type="GO" id="GO:0000160">
    <property type="term" value="P:phosphorelay signal transduction system"/>
    <property type="evidence" value="ECO:0007669"/>
    <property type="project" value="InterPro"/>
</dbReference>
<dbReference type="Gene3D" id="3.30.70.270">
    <property type="match status" value="1"/>
</dbReference>
<dbReference type="NCBIfam" id="TIGR00254">
    <property type="entry name" value="GGDEF"/>
    <property type="match status" value="1"/>
</dbReference>
<name>A0A9J7AN28_9PROT</name>
<dbReference type="EMBL" id="CP102480">
    <property type="protein sequence ID" value="UUX48583.1"/>
    <property type="molecule type" value="Genomic_DNA"/>
</dbReference>
<dbReference type="InterPro" id="IPR011006">
    <property type="entry name" value="CheY-like_superfamily"/>
</dbReference>
<accession>A0A9J7AN28</accession>
<organism evidence="6 7">
    <name type="scientific">Nisaea acidiphila</name>
    <dbReference type="NCBI Taxonomy" id="1862145"/>
    <lineage>
        <taxon>Bacteria</taxon>
        <taxon>Pseudomonadati</taxon>
        <taxon>Pseudomonadota</taxon>
        <taxon>Alphaproteobacteria</taxon>
        <taxon>Rhodospirillales</taxon>
        <taxon>Thalassobaculaceae</taxon>
        <taxon>Nisaea</taxon>
    </lineage>
</organism>
<dbReference type="PANTHER" id="PTHR45138">
    <property type="entry name" value="REGULATORY COMPONENTS OF SENSORY TRANSDUCTION SYSTEM"/>
    <property type="match status" value="1"/>
</dbReference>
<dbReference type="SMART" id="SM00267">
    <property type="entry name" value="GGDEF"/>
    <property type="match status" value="1"/>
</dbReference>
<dbReference type="InterPro" id="IPR050469">
    <property type="entry name" value="Diguanylate_Cyclase"/>
</dbReference>
<dbReference type="EC" id="2.7.7.65" evidence="1"/>
<evidence type="ECO:0000259" key="4">
    <source>
        <dbReference type="PROSITE" id="PS50110"/>
    </source>
</evidence>
<keyword evidence="6" id="KW-0808">Transferase</keyword>
<keyword evidence="3" id="KW-0597">Phosphoprotein</keyword>
<evidence type="ECO:0000259" key="5">
    <source>
        <dbReference type="PROSITE" id="PS50887"/>
    </source>
</evidence>
<dbReference type="GO" id="GO:0005886">
    <property type="term" value="C:plasma membrane"/>
    <property type="evidence" value="ECO:0007669"/>
    <property type="project" value="TreeGrafter"/>
</dbReference>
<dbReference type="FunFam" id="3.30.70.270:FF:000001">
    <property type="entry name" value="Diguanylate cyclase domain protein"/>
    <property type="match status" value="1"/>
</dbReference>
<dbReference type="SUPFAM" id="SSF52172">
    <property type="entry name" value="CheY-like"/>
    <property type="match status" value="1"/>
</dbReference>
<evidence type="ECO:0000256" key="3">
    <source>
        <dbReference type="PROSITE-ProRule" id="PRU00169"/>
    </source>
</evidence>
<evidence type="ECO:0000256" key="1">
    <source>
        <dbReference type="ARBA" id="ARBA00012528"/>
    </source>
</evidence>
<sequence>MGEAATANEFSILVVDDAPENTMLLSLILKDQGNVTTALSGREAIDIALATTPDLILLDIQMPDLDGYDVIQALKGEERTRNIPVIFVTGLSDEGDEEKGLELGAIDYITKPFKPAVVKARVRNHLRLRDYALQLEKLNEELERLATTDPLTSAFNRRYFMTKLQDELKRSRRYDRSSSVLMLDIDHFKSINDTYGHDVGDIVLIEMVKVLENEIREFDTLARLGGEEFAILLPETNETSAKVSAVRLLDAVRKITIDAGGKPLNFTVSIGCSEFDGDYDTVEAVLKSADLALYEAKHSGRDRVVTKQSIPAA</sequence>
<feature type="domain" description="GGDEF" evidence="5">
    <location>
        <begin position="176"/>
        <end position="309"/>
    </location>
</feature>
<evidence type="ECO:0000313" key="6">
    <source>
        <dbReference type="EMBL" id="UUX48583.1"/>
    </source>
</evidence>
<keyword evidence="7" id="KW-1185">Reference proteome</keyword>
<dbReference type="KEGG" id="naci:NUH88_14325"/>
<dbReference type="InterPro" id="IPR043128">
    <property type="entry name" value="Rev_trsase/Diguanyl_cyclase"/>
</dbReference>
<dbReference type="GO" id="GO:1902201">
    <property type="term" value="P:negative regulation of bacterial-type flagellum-dependent cell motility"/>
    <property type="evidence" value="ECO:0007669"/>
    <property type="project" value="TreeGrafter"/>
</dbReference>
<dbReference type="InterPro" id="IPR001789">
    <property type="entry name" value="Sig_transdc_resp-reg_receiver"/>
</dbReference>
<feature type="domain" description="Response regulatory" evidence="4">
    <location>
        <begin position="11"/>
        <end position="126"/>
    </location>
</feature>
<dbReference type="Pfam" id="PF00072">
    <property type="entry name" value="Response_reg"/>
    <property type="match status" value="1"/>
</dbReference>
<keyword evidence="6" id="KW-0548">Nucleotidyltransferase</keyword>
<dbReference type="AlphaFoldDB" id="A0A9J7AN28"/>
<dbReference type="GO" id="GO:0043709">
    <property type="term" value="P:cell adhesion involved in single-species biofilm formation"/>
    <property type="evidence" value="ECO:0007669"/>
    <property type="project" value="TreeGrafter"/>
</dbReference>
<dbReference type="SMART" id="SM00448">
    <property type="entry name" value="REC"/>
    <property type="match status" value="1"/>
</dbReference>
<evidence type="ECO:0000256" key="2">
    <source>
        <dbReference type="ARBA" id="ARBA00034247"/>
    </source>
</evidence>
<dbReference type="GO" id="GO:0052621">
    <property type="term" value="F:diguanylate cyclase activity"/>
    <property type="evidence" value="ECO:0007669"/>
    <property type="project" value="UniProtKB-EC"/>
</dbReference>
<dbReference type="PANTHER" id="PTHR45138:SF9">
    <property type="entry name" value="DIGUANYLATE CYCLASE DGCM-RELATED"/>
    <property type="match status" value="1"/>
</dbReference>
<dbReference type="PROSITE" id="PS50110">
    <property type="entry name" value="RESPONSE_REGULATORY"/>
    <property type="match status" value="1"/>
</dbReference>
<dbReference type="Proteomes" id="UP001060336">
    <property type="component" value="Chromosome"/>
</dbReference>
<dbReference type="PROSITE" id="PS50887">
    <property type="entry name" value="GGDEF"/>
    <property type="match status" value="1"/>
</dbReference>
<feature type="modified residue" description="4-aspartylphosphate" evidence="3">
    <location>
        <position position="59"/>
    </location>
</feature>
<protein>
    <recommendedName>
        <fullName evidence="1">diguanylate cyclase</fullName>
        <ecNumber evidence="1">2.7.7.65</ecNumber>
    </recommendedName>
</protein>
<proteinExistence type="predicted"/>
<evidence type="ECO:0000313" key="7">
    <source>
        <dbReference type="Proteomes" id="UP001060336"/>
    </source>
</evidence>
<reference evidence="6" key="1">
    <citation type="submission" date="2022-08" db="EMBL/GenBank/DDBJ databases">
        <title>Nisaea acidiphila sp. nov., isolated from a marine algal debris and emended description of the genus Nisaea Urios et al. 2008.</title>
        <authorList>
            <person name="Kwon K."/>
        </authorList>
    </citation>
    <scope>NUCLEOTIDE SEQUENCE</scope>
    <source>
        <strain evidence="6">MEBiC11861</strain>
    </source>
</reference>
<dbReference type="SUPFAM" id="SSF55073">
    <property type="entry name" value="Nucleotide cyclase"/>
    <property type="match status" value="1"/>
</dbReference>
<dbReference type="RefSeq" id="WP_257767090.1">
    <property type="nucleotide sequence ID" value="NZ_CP102480.1"/>
</dbReference>
<dbReference type="InterPro" id="IPR029787">
    <property type="entry name" value="Nucleotide_cyclase"/>
</dbReference>
<dbReference type="InterPro" id="IPR000160">
    <property type="entry name" value="GGDEF_dom"/>
</dbReference>
<dbReference type="CDD" id="cd01949">
    <property type="entry name" value="GGDEF"/>
    <property type="match status" value="1"/>
</dbReference>
<comment type="catalytic activity">
    <reaction evidence="2">
        <text>2 GTP = 3',3'-c-di-GMP + 2 diphosphate</text>
        <dbReference type="Rhea" id="RHEA:24898"/>
        <dbReference type="ChEBI" id="CHEBI:33019"/>
        <dbReference type="ChEBI" id="CHEBI:37565"/>
        <dbReference type="ChEBI" id="CHEBI:58805"/>
        <dbReference type="EC" id="2.7.7.65"/>
    </reaction>
</comment>
<dbReference type="Gene3D" id="3.40.50.2300">
    <property type="match status" value="1"/>
</dbReference>